<dbReference type="Pfam" id="PF04355">
    <property type="entry name" value="BamE"/>
    <property type="match status" value="1"/>
</dbReference>
<evidence type="ECO:0000313" key="7">
    <source>
        <dbReference type="Proteomes" id="UP000657372"/>
    </source>
</evidence>
<name>A0ABS0EN75_9BURK</name>
<protein>
    <recommendedName>
        <fullName evidence="4">Outer membrane protein assembly factor BamE</fullName>
    </recommendedName>
</protein>
<comment type="caution">
    <text evidence="6">The sequence shown here is derived from an EMBL/GenBank/DDBJ whole genome shotgun (WGS) entry which is preliminary data.</text>
</comment>
<dbReference type="InterPro" id="IPR037873">
    <property type="entry name" value="BamE-like"/>
</dbReference>
<comment type="similarity">
    <text evidence="4">Belongs to the BamE family.</text>
</comment>
<dbReference type="Proteomes" id="UP000657372">
    <property type="component" value="Unassembled WGS sequence"/>
</dbReference>
<organism evidence="6 7">
    <name type="scientific">Herminiimonas contaminans</name>
    <dbReference type="NCBI Taxonomy" id="1111140"/>
    <lineage>
        <taxon>Bacteria</taxon>
        <taxon>Pseudomonadati</taxon>
        <taxon>Pseudomonadota</taxon>
        <taxon>Betaproteobacteria</taxon>
        <taxon>Burkholderiales</taxon>
        <taxon>Oxalobacteraceae</taxon>
        <taxon>Herminiimonas</taxon>
    </lineage>
</organism>
<dbReference type="PANTHER" id="PTHR37482">
    <property type="entry name" value="OUTER MEMBRANE PROTEIN ASSEMBLY FACTOR BAME"/>
    <property type="match status" value="1"/>
</dbReference>
<evidence type="ECO:0000256" key="4">
    <source>
        <dbReference type="HAMAP-Rule" id="MF_00925"/>
    </source>
</evidence>
<keyword evidence="2 4" id="KW-0472">Membrane</keyword>
<dbReference type="Gene3D" id="3.30.1450.10">
    <property type="match status" value="1"/>
</dbReference>
<gene>
    <name evidence="4" type="primary">bamE</name>
    <name evidence="6" type="ORF">IXC47_01280</name>
</gene>
<evidence type="ECO:0000313" key="6">
    <source>
        <dbReference type="EMBL" id="MBF8176307.1"/>
    </source>
</evidence>
<evidence type="ECO:0000256" key="1">
    <source>
        <dbReference type="ARBA" id="ARBA00022729"/>
    </source>
</evidence>
<dbReference type="EMBL" id="JADOEL010000001">
    <property type="protein sequence ID" value="MBF8176307.1"/>
    <property type="molecule type" value="Genomic_DNA"/>
</dbReference>
<dbReference type="PANTHER" id="PTHR37482:SF1">
    <property type="entry name" value="OUTER MEMBRANE PROTEIN ASSEMBLY FACTOR BAME"/>
    <property type="match status" value="1"/>
</dbReference>
<sequence length="251" mass="26583">MFLLILRISALSYSVFVQLLNPLRPHMQMLPRHSNRAPLLAGTFCLVLAGVLTGCASKNPLIDETAPVAAAAKPAAKPAAQPAPVAANEEKVAVETAAPASEATETAAAAAATTTAAAEAKPALVAAAPAAASSGVQVKREKRFLGIFSPYRPDIQQGNFVSQEMVAQLKEGMTQDQVVFLLGTPLLTDVFHADRWDYAFRMQKGNGEITSSRVTVYFKDKLVSSFEGGGDLPTEKDYLARIADKAKAANK</sequence>
<keyword evidence="1 4" id="KW-0732">Signal</keyword>
<proteinExistence type="inferred from homology"/>
<reference evidence="6 7" key="1">
    <citation type="submission" date="2020-11" db="EMBL/GenBank/DDBJ databases">
        <title>WGS of Herminiimonas contaminans strain Marseille-Q4544 isolated from planarians Schmidtea mediterranea.</title>
        <authorList>
            <person name="Kangale L."/>
        </authorList>
    </citation>
    <scope>NUCLEOTIDE SEQUENCE [LARGE SCALE GENOMIC DNA]</scope>
    <source>
        <strain evidence="6 7">Marseille-Q4544</strain>
    </source>
</reference>
<comment type="subunit">
    <text evidence="4">Part of the Bam complex.</text>
</comment>
<dbReference type="HAMAP" id="MF_00925">
    <property type="entry name" value="OM_assembly_BamE"/>
    <property type="match status" value="1"/>
</dbReference>
<comment type="subcellular location">
    <subcellularLocation>
        <location evidence="4">Cell outer membrane</location>
    </subcellularLocation>
</comment>
<feature type="domain" description="Outer membrane protein assembly factor BamE" evidence="5">
    <location>
        <begin position="158"/>
        <end position="226"/>
    </location>
</feature>
<dbReference type="InterPro" id="IPR007450">
    <property type="entry name" value="BamE_dom"/>
</dbReference>
<comment type="function">
    <text evidence="4">Part of the outer membrane protein assembly complex, which is involved in assembly and insertion of beta-barrel proteins into the outer membrane.</text>
</comment>
<evidence type="ECO:0000256" key="2">
    <source>
        <dbReference type="ARBA" id="ARBA00023136"/>
    </source>
</evidence>
<keyword evidence="3 4" id="KW-0998">Cell outer membrane</keyword>
<keyword evidence="7" id="KW-1185">Reference proteome</keyword>
<accession>A0ABS0EN75</accession>
<dbReference type="InterPro" id="IPR026592">
    <property type="entry name" value="BamE"/>
</dbReference>
<evidence type="ECO:0000259" key="5">
    <source>
        <dbReference type="Pfam" id="PF04355"/>
    </source>
</evidence>
<evidence type="ECO:0000256" key="3">
    <source>
        <dbReference type="ARBA" id="ARBA00023237"/>
    </source>
</evidence>